<dbReference type="Proteomes" id="UP000469523">
    <property type="component" value="Unassembled WGS sequence"/>
</dbReference>
<protein>
    <submittedName>
        <fullName evidence="1">Uncharacterized protein</fullName>
    </submittedName>
</protein>
<dbReference type="EMBL" id="VUNQ01000021">
    <property type="protein sequence ID" value="MSU01891.1"/>
    <property type="molecule type" value="Genomic_DNA"/>
</dbReference>
<organism evidence="1 2">
    <name type="scientific">Tissierella pigra</name>
    <dbReference type="NCBI Taxonomy" id="2607614"/>
    <lineage>
        <taxon>Bacteria</taxon>
        <taxon>Bacillati</taxon>
        <taxon>Bacillota</taxon>
        <taxon>Tissierellia</taxon>
        <taxon>Tissierellales</taxon>
        <taxon>Tissierellaceae</taxon>
        <taxon>Tissierella</taxon>
    </lineage>
</organism>
<evidence type="ECO:0000313" key="2">
    <source>
        <dbReference type="Proteomes" id="UP000469523"/>
    </source>
</evidence>
<sequence>MMTNITKQNRHEIYMRAYLKSLTKILQEENRVLEHIKKTVFYGVKSIITRPRSDYITREEVEQRFQTINIIQDCIGLLTSREFMNIFPIAKEYDGDKWQVKDYFYTMNYINTLDLDAPIGTGEKALNFLWEYYNRDILRFVVEGMCCMSDLRKLQGQPSLMEEWATKNAIKTYTMHTDSRGNQFLLDKKIGTTAKVSKPRPKHLKVIK</sequence>
<name>A0A6N7XIJ4_9FIRM</name>
<accession>A0A6N7XIJ4</accession>
<proteinExistence type="predicted"/>
<gene>
    <name evidence="1" type="ORF">FYJ83_10465</name>
</gene>
<reference evidence="1 2" key="1">
    <citation type="submission" date="2019-09" db="EMBL/GenBank/DDBJ databases">
        <title>In-depth cultivation of the pig gut microbiome towards novel bacterial diversity and tailored functional studies.</title>
        <authorList>
            <person name="Wylensek D."/>
            <person name="Hitch T.C.A."/>
            <person name="Clavel T."/>
        </authorList>
    </citation>
    <scope>NUCLEOTIDE SEQUENCE [LARGE SCALE GENOMIC DNA]</scope>
    <source>
        <strain evidence="1 2">WCA3-693-APC-4?</strain>
    </source>
</reference>
<dbReference type="AlphaFoldDB" id="A0A6N7XIJ4"/>
<comment type="caution">
    <text evidence="1">The sequence shown here is derived from an EMBL/GenBank/DDBJ whole genome shotgun (WGS) entry which is preliminary data.</text>
</comment>
<keyword evidence="2" id="KW-1185">Reference proteome</keyword>
<evidence type="ECO:0000313" key="1">
    <source>
        <dbReference type="EMBL" id="MSU01891.1"/>
    </source>
</evidence>